<proteinExistence type="predicted"/>
<comment type="caution">
    <text evidence="1">The sequence shown here is derived from an EMBL/GenBank/DDBJ whole genome shotgun (WGS) entry which is preliminary data.</text>
</comment>
<feature type="non-terminal residue" evidence="1">
    <location>
        <position position="1"/>
    </location>
</feature>
<accession>A0AAQ4EXY5</accession>
<dbReference type="AlphaFoldDB" id="A0AAQ4EXY5"/>
<keyword evidence="2" id="KW-1185">Reference proteome</keyword>
<sequence>RSRLRRATVRGPAIAVQCVCNRSRKKNQDYILYNLYLLQTVSWREHIAVVQLDLQDSAAIW</sequence>
<dbReference type="EMBL" id="JARKHS020009630">
    <property type="protein sequence ID" value="KAK8779619.1"/>
    <property type="molecule type" value="Genomic_DNA"/>
</dbReference>
<reference evidence="1 2" key="1">
    <citation type="journal article" date="2023" name="Arcadia Sci">
        <title>De novo assembly of a long-read Amblyomma americanum tick genome.</title>
        <authorList>
            <person name="Chou S."/>
            <person name="Poskanzer K.E."/>
            <person name="Rollins M."/>
            <person name="Thuy-Boun P.S."/>
        </authorList>
    </citation>
    <scope>NUCLEOTIDE SEQUENCE [LARGE SCALE GENOMIC DNA]</scope>
    <source>
        <strain evidence="1">F_SG_1</strain>
        <tissue evidence="1">Salivary glands</tissue>
    </source>
</reference>
<protein>
    <submittedName>
        <fullName evidence="1">Uncharacterized protein</fullName>
    </submittedName>
</protein>
<gene>
    <name evidence="1" type="ORF">V5799_019041</name>
</gene>
<name>A0AAQ4EXY5_AMBAM</name>
<dbReference type="Proteomes" id="UP001321473">
    <property type="component" value="Unassembled WGS sequence"/>
</dbReference>
<evidence type="ECO:0000313" key="1">
    <source>
        <dbReference type="EMBL" id="KAK8779619.1"/>
    </source>
</evidence>
<evidence type="ECO:0000313" key="2">
    <source>
        <dbReference type="Proteomes" id="UP001321473"/>
    </source>
</evidence>
<organism evidence="1 2">
    <name type="scientific">Amblyomma americanum</name>
    <name type="common">Lone star tick</name>
    <dbReference type="NCBI Taxonomy" id="6943"/>
    <lineage>
        <taxon>Eukaryota</taxon>
        <taxon>Metazoa</taxon>
        <taxon>Ecdysozoa</taxon>
        <taxon>Arthropoda</taxon>
        <taxon>Chelicerata</taxon>
        <taxon>Arachnida</taxon>
        <taxon>Acari</taxon>
        <taxon>Parasitiformes</taxon>
        <taxon>Ixodida</taxon>
        <taxon>Ixodoidea</taxon>
        <taxon>Ixodidae</taxon>
        <taxon>Amblyomminae</taxon>
        <taxon>Amblyomma</taxon>
    </lineage>
</organism>